<sequence length="113" mass="12743">MTEQRFCYTFEILPDRVEEYEREHHPVWDGVVQAMHAAGITEFSLFRRGTSVIATGSATREIEAVFAELDTDPVNAAWSAHIRQYMSVSVDANGALFMSDECWRMPSATPTTP</sequence>
<evidence type="ECO:0000313" key="1">
    <source>
        <dbReference type="EMBL" id="NIH54779.1"/>
    </source>
</evidence>
<dbReference type="Gene3D" id="3.30.70.100">
    <property type="match status" value="1"/>
</dbReference>
<reference evidence="1 2" key="1">
    <citation type="submission" date="2020-02" db="EMBL/GenBank/DDBJ databases">
        <title>Sequencing the genomes of 1000 actinobacteria strains.</title>
        <authorList>
            <person name="Klenk H.-P."/>
        </authorList>
    </citation>
    <scope>NUCLEOTIDE SEQUENCE [LARGE SCALE GENOMIC DNA]</scope>
    <source>
        <strain evidence="1 2">DSM 27960</strain>
    </source>
</reference>
<comment type="caution">
    <text evidence="1">The sequence shown here is derived from an EMBL/GenBank/DDBJ whole genome shotgun (WGS) entry which is preliminary data.</text>
</comment>
<dbReference type="AlphaFoldDB" id="A0A7X5R339"/>
<evidence type="ECO:0000313" key="2">
    <source>
        <dbReference type="Proteomes" id="UP000541033"/>
    </source>
</evidence>
<name>A0A7X5R339_9MICO</name>
<dbReference type="PANTHER" id="PTHR34389:SF2">
    <property type="entry name" value="L-RHAMNOSE MUTAROTASE"/>
    <property type="match status" value="1"/>
</dbReference>
<dbReference type="GO" id="GO:0019301">
    <property type="term" value="P:rhamnose catabolic process"/>
    <property type="evidence" value="ECO:0007669"/>
    <property type="project" value="TreeGrafter"/>
</dbReference>
<keyword evidence="2" id="KW-1185">Reference proteome</keyword>
<keyword evidence="1" id="KW-0413">Isomerase</keyword>
<dbReference type="InterPro" id="IPR008000">
    <property type="entry name" value="Rham/fucose_mutarotase"/>
</dbReference>
<dbReference type="EMBL" id="JAAMOX010000002">
    <property type="protein sequence ID" value="NIH54779.1"/>
    <property type="molecule type" value="Genomic_DNA"/>
</dbReference>
<proteinExistence type="predicted"/>
<dbReference type="SUPFAM" id="SSF54909">
    <property type="entry name" value="Dimeric alpha+beta barrel"/>
    <property type="match status" value="1"/>
</dbReference>
<accession>A0A7X5R339</accession>
<dbReference type="Proteomes" id="UP000541033">
    <property type="component" value="Unassembled WGS sequence"/>
</dbReference>
<gene>
    <name evidence="1" type="ORF">FHX76_002675</name>
</gene>
<dbReference type="PANTHER" id="PTHR34389">
    <property type="entry name" value="L-RHAMNOSE MUTAROTASE"/>
    <property type="match status" value="1"/>
</dbReference>
<dbReference type="InterPro" id="IPR011008">
    <property type="entry name" value="Dimeric_a/b-barrel"/>
</dbReference>
<dbReference type="EC" id="5.1.3.32" evidence="1"/>
<protein>
    <submittedName>
        <fullName evidence="1">L-rhamnose mutarotase</fullName>
        <ecNumber evidence="1">5.1.3.32</ecNumber>
    </submittedName>
</protein>
<dbReference type="Pfam" id="PF05336">
    <property type="entry name" value="rhaM"/>
    <property type="match status" value="1"/>
</dbReference>
<dbReference type="GO" id="GO:0062192">
    <property type="term" value="F:L-rhamnose mutarotase activity"/>
    <property type="evidence" value="ECO:0007669"/>
    <property type="project" value="UniProtKB-EC"/>
</dbReference>
<organism evidence="1 2">
    <name type="scientific">Lysinibacter cavernae</name>
    <dbReference type="NCBI Taxonomy" id="1640652"/>
    <lineage>
        <taxon>Bacteria</taxon>
        <taxon>Bacillati</taxon>
        <taxon>Actinomycetota</taxon>
        <taxon>Actinomycetes</taxon>
        <taxon>Micrococcales</taxon>
        <taxon>Microbacteriaceae</taxon>
        <taxon>Lysinibacter</taxon>
    </lineage>
</organism>
<dbReference type="RefSeq" id="WP_167151325.1">
    <property type="nucleotide sequence ID" value="NZ_JAAMOX010000002.1"/>
</dbReference>